<dbReference type="InterPro" id="IPR036736">
    <property type="entry name" value="ACP-like_sf"/>
</dbReference>
<dbReference type="InterPro" id="IPR025110">
    <property type="entry name" value="AMP-bd_C"/>
</dbReference>
<dbReference type="InterPro" id="IPR010071">
    <property type="entry name" value="AA_adenyl_dom"/>
</dbReference>
<reference evidence="6" key="1">
    <citation type="submission" date="2021-01" db="EMBL/GenBank/DDBJ databases">
        <title>Whole genome shotgun sequence of Dactylosporangium siamense NBRC 106093.</title>
        <authorList>
            <person name="Komaki H."/>
            <person name="Tamura T."/>
        </authorList>
    </citation>
    <scope>NUCLEOTIDE SEQUENCE</scope>
    <source>
        <strain evidence="6">NBRC 106093</strain>
    </source>
</reference>
<dbReference type="InterPro" id="IPR006162">
    <property type="entry name" value="Ppantetheine_attach_site"/>
</dbReference>
<dbReference type="Gene3D" id="3.40.50.12780">
    <property type="entry name" value="N-terminal domain of ligase-like"/>
    <property type="match status" value="1"/>
</dbReference>
<sequence>MSTSISPERLPTDVRTLVEQRLARLIGGPPAPTITPGTGPRPVSPAQQRLLFLEQLHPGTATYHVIFTLRIDGPLDADALERSLRGVEQRHEILRTTYRRTDTGHEQLTGPVGLRLRRLELPGAGDEQLDELTREEYRRPFDLGEGPVWRAVLARTGPDRHHLVLSLHHIAFDGWSVDVLARELSMGYAAALGTGPAPAAAPIQYADYAAWQVRRLTDGGFDGQLAYWTGQLADAAQRLELPSPGPGPAGATGGGRLKARVGADVTAAVRAVARAHGATPHTVLLAALHALLHRYSGQRDILVGTPVANRVLPEVEPLIGLFVNTVVVRADVEPHLPFAALLGRIRDAATAAQAHQDVPFERVVAALPLARDTDTTPLFQVVFDWNSSAARTGTTVRLGAARMTLVERFRPDTAKFDLTVAVSEHADALEVDLEYRRDIWDEPAAGRALQHYLTLLAAAVTDPRVPVGRLPLLEEAERALVAGGWQGPVQVHIDRPDLTARIAARRDSDAVALVQSGRQVTYRELMARVDRLAAHLRAAGAAPDRPVGVLLHRGIDLVVAIVAIVRSGAPYLPLDPDHPADRTVTVVQDAGAALVVTDAALAGVLAGTGAAAVRVDTDRDLIAARPERCPDPDILGEHLAYVFYTSGSTGRPKGVMVTHRAAHNQVHWQVDRFGLGPGATVLFKTNVTFDDSVVEVFAALSSGARLVIAEPGGHRDPAYLRSLLAAERVTYVRFVPTMLAALLAYGGDTPLPALRVVKSAGEALSPELRGRFLTSLGAELYNAYGPTETAVNVTADRCRLDGDPRVPIGAATTNVRCYVLDPDLQLQPVGVPGELCIGGVQLARGYLGRPDLTADRFVPDPYGPPGSRLYRTGDLVRWRDDGRIDFLGRVDRQVKLRGFRVELGEIESVLTARVRHAAVVARDDRLYAYVTPGDTFTDPAELQAWLRSRLPEYMVPAAIMVLPALPQLSSGKVDYRQLPPPPDVEPDRAGYAAPEGAEEETLAALWAEVLGVDRVGRDDDFFALGGHSILAVQLLSRVQRALGVDVPLKWAFDAPTPARFAELLALAPPPAGPALPEVPAATGPVPELSAAEAGLWLVDQLHPADPSYVVPVVSRLRGAVDPGALVAALTALPQRHDALRTTFAAGGGTPRRVVADHLDLTVHRHDLRPEPERDAALEKIVGEVTGIGFGLAVAPLMRAALVTVADDEHVLALAFHHAVVDAWSLNVLHDDLVTLYGAAAAGRPLPPPPARRTAADYARWQQALAGGDRLDAELAYWRTRLLDPPAGPDLPADRPRPVRPDPAGSAHRFAVPGPVAAALRDLAAAEGATPFMVLLAAYVTLLHRWTGSDDVVLAMPVADRARPELEHVVGMLLNTVLLRVRVTGAATFRGLVRDVRTAVVEAYEHRQLPFARLVEALRLDAVALTRYTVTIDQAPAVAALAGGVTLHPEQFVPSAAKAELNLSFTDGPDGLEGSLVYQTARFDADRIDRTAGHLLTLLSGAVAAPDTPLRRLDLLDEAQREALTGDDPADRPSPTCLHTLVDDEIIRRPDAVAVLAPAPVTYRELGERAGALAGRLRSGGVRAGHVIGIALPRGVDQVVAVLAVLRTGAAYVALDLRHPEARRDAVLRDSGAHSLIGDGLAVRRIDPAAPALIGDGRPRPRSVAYLAYTSGSTGTPKGVRTPHAAAAGYLTDYLLPTFRLGHADTVLQLPALAFDASVRDLIGPLAAGARVVLLADEQATDAAAILDVIDREGVTCLLSVVPTLLRSLLAEAATRPGTGDRLRLVLTAGEVLDRHDAGRARILFAGRPAVVNQYGPTEATMTTTWHPVDAAADEHGGAPIGRPAPGARVWLVDRAGDLAATGVPGEVWIGGDRLAEGYHGLPALTAAQFVPDPFSGVRGARAYRTGDTAVRDADGVLHFVGRDDDQVKIRGIRVEPGEVEAVLRGLPGVAEAAVVVTGSPARLAAYVAPAGVDAVAVRSALRDLLPEHLVPATLHAMAALPRTTNQKVDRKALAAVPLPGPVADPPRTGTERRVAAVFQEVLRTELPDAGPLGRDDDFFALGGHSLLAARLAAALQAAFGRAVPLRAVFDLRTVAAIAAIISTLDPPASTVQVAGSDRPTPAQAAMVRHRAAGAAYHIGFAAWLDGTLDVVALARAVDAVVARHPALRTRFPQDGARAVVEQVLAAEVTVRDAGSDADAAALASDDLRRPFDLGAGPLVRATVAGSGPDRHLFSFAVHHAVADGWSLSVIQRDLAAYYTHLTGGVRPVLPAVTGFAAPAATGDLAFWDRLLRDIPVDVAASPDRARTATWDLAGATHRFTLPAELSTAVRAAAEATGATTFMVLLAAVQVWLARQSGAERFLVAVPVANRPTAAQDEVGPFANVVPVPADVTGAPTFRDLVGRVRGTMLGVWEHQETPFEVLADRHDPAARDGSRPPLCRFMFAMQNLPPGADALGGLRAAHADVDRGTCRYDLHLRCRETPEGISGWVEYSTALYDAATVQRRVAELFELLTELTEGL</sequence>
<dbReference type="SMART" id="SM00823">
    <property type="entry name" value="PKS_PP"/>
    <property type="match status" value="2"/>
</dbReference>
<evidence type="ECO:0000313" key="6">
    <source>
        <dbReference type="EMBL" id="GIG51659.1"/>
    </source>
</evidence>
<dbReference type="Proteomes" id="UP000660611">
    <property type="component" value="Unassembled WGS sequence"/>
</dbReference>
<dbReference type="Pfam" id="PF00550">
    <property type="entry name" value="PP-binding"/>
    <property type="match status" value="2"/>
</dbReference>
<dbReference type="InterPro" id="IPR020845">
    <property type="entry name" value="AMP-binding_CS"/>
</dbReference>
<accession>A0A919PWY7</accession>
<dbReference type="PROSITE" id="PS00012">
    <property type="entry name" value="PHOSPHOPANTETHEINE"/>
    <property type="match status" value="2"/>
</dbReference>
<dbReference type="SUPFAM" id="SSF56801">
    <property type="entry name" value="Acetyl-CoA synthetase-like"/>
    <property type="match status" value="2"/>
</dbReference>
<dbReference type="GO" id="GO:0043041">
    <property type="term" value="P:amino acid activation for nonribosomal peptide biosynthetic process"/>
    <property type="evidence" value="ECO:0007669"/>
    <property type="project" value="TreeGrafter"/>
</dbReference>
<dbReference type="InterPro" id="IPR023213">
    <property type="entry name" value="CAT-like_dom_sf"/>
</dbReference>
<evidence type="ECO:0000259" key="5">
    <source>
        <dbReference type="PROSITE" id="PS50075"/>
    </source>
</evidence>
<dbReference type="InterPro" id="IPR042099">
    <property type="entry name" value="ANL_N_sf"/>
</dbReference>
<keyword evidence="2" id="KW-0596">Phosphopantetheine</keyword>
<dbReference type="Pfam" id="PF00668">
    <property type="entry name" value="Condensation"/>
    <property type="match status" value="3"/>
</dbReference>
<comment type="caution">
    <text evidence="6">The sequence shown here is derived from an EMBL/GenBank/DDBJ whole genome shotgun (WGS) entry which is preliminary data.</text>
</comment>
<dbReference type="PANTHER" id="PTHR45527:SF1">
    <property type="entry name" value="FATTY ACID SYNTHASE"/>
    <property type="match status" value="1"/>
</dbReference>
<keyword evidence="3" id="KW-0597">Phosphoprotein</keyword>
<dbReference type="Gene3D" id="1.10.1200.10">
    <property type="entry name" value="ACP-like"/>
    <property type="match status" value="2"/>
</dbReference>
<feature type="domain" description="Carrier" evidence="5">
    <location>
        <begin position="993"/>
        <end position="1068"/>
    </location>
</feature>
<dbReference type="CDD" id="cd05930">
    <property type="entry name" value="A_NRPS"/>
    <property type="match status" value="2"/>
</dbReference>
<dbReference type="InterPro" id="IPR045851">
    <property type="entry name" value="AMP-bd_C_sf"/>
</dbReference>
<organism evidence="6 7">
    <name type="scientific">Dactylosporangium siamense</name>
    <dbReference type="NCBI Taxonomy" id="685454"/>
    <lineage>
        <taxon>Bacteria</taxon>
        <taxon>Bacillati</taxon>
        <taxon>Actinomycetota</taxon>
        <taxon>Actinomycetes</taxon>
        <taxon>Micromonosporales</taxon>
        <taxon>Micromonosporaceae</taxon>
        <taxon>Dactylosporangium</taxon>
    </lineage>
</organism>
<dbReference type="GO" id="GO:0031177">
    <property type="term" value="F:phosphopantetheine binding"/>
    <property type="evidence" value="ECO:0007669"/>
    <property type="project" value="InterPro"/>
</dbReference>
<dbReference type="PANTHER" id="PTHR45527">
    <property type="entry name" value="NONRIBOSOMAL PEPTIDE SYNTHETASE"/>
    <property type="match status" value="1"/>
</dbReference>
<dbReference type="InterPro" id="IPR020806">
    <property type="entry name" value="PKS_PP-bd"/>
</dbReference>
<dbReference type="GO" id="GO:0008610">
    <property type="term" value="P:lipid biosynthetic process"/>
    <property type="evidence" value="ECO:0007669"/>
    <property type="project" value="UniProtKB-ARBA"/>
</dbReference>
<dbReference type="Gene3D" id="3.30.559.10">
    <property type="entry name" value="Chloramphenicol acetyltransferase-like domain"/>
    <property type="match status" value="3"/>
</dbReference>
<keyword evidence="7" id="KW-1185">Reference proteome</keyword>
<dbReference type="SUPFAM" id="SSF47336">
    <property type="entry name" value="ACP-like"/>
    <property type="match status" value="2"/>
</dbReference>
<name>A0A919PWY7_9ACTN</name>
<dbReference type="SUPFAM" id="SSF52777">
    <property type="entry name" value="CoA-dependent acyltransferases"/>
    <property type="match status" value="6"/>
</dbReference>
<dbReference type="GO" id="GO:0072330">
    <property type="term" value="P:monocarboxylic acid biosynthetic process"/>
    <property type="evidence" value="ECO:0007669"/>
    <property type="project" value="UniProtKB-ARBA"/>
</dbReference>
<dbReference type="CDD" id="cd19531">
    <property type="entry name" value="LCL_NRPS-like"/>
    <property type="match status" value="3"/>
</dbReference>
<dbReference type="GO" id="GO:0044550">
    <property type="term" value="P:secondary metabolite biosynthetic process"/>
    <property type="evidence" value="ECO:0007669"/>
    <property type="project" value="TreeGrafter"/>
</dbReference>
<evidence type="ECO:0000256" key="4">
    <source>
        <dbReference type="SAM" id="MobiDB-lite"/>
    </source>
</evidence>
<dbReference type="GO" id="GO:0005829">
    <property type="term" value="C:cytosol"/>
    <property type="evidence" value="ECO:0007669"/>
    <property type="project" value="TreeGrafter"/>
</dbReference>
<dbReference type="InterPro" id="IPR009081">
    <property type="entry name" value="PP-bd_ACP"/>
</dbReference>
<evidence type="ECO:0000256" key="2">
    <source>
        <dbReference type="ARBA" id="ARBA00022450"/>
    </source>
</evidence>
<dbReference type="Gene3D" id="3.30.300.30">
    <property type="match status" value="2"/>
</dbReference>
<dbReference type="Gene3D" id="3.30.559.30">
    <property type="entry name" value="Nonribosomal peptide synthetase, condensation domain"/>
    <property type="match status" value="3"/>
</dbReference>
<gene>
    <name evidence="6" type="ORF">Dsi01nite_097000</name>
</gene>
<dbReference type="EMBL" id="BONQ01000158">
    <property type="protein sequence ID" value="GIG51659.1"/>
    <property type="molecule type" value="Genomic_DNA"/>
</dbReference>
<dbReference type="FunFam" id="3.40.50.980:FF:000001">
    <property type="entry name" value="Non-ribosomal peptide synthetase"/>
    <property type="match status" value="1"/>
</dbReference>
<dbReference type="Pfam" id="PF13193">
    <property type="entry name" value="AMP-binding_C"/>
    <property type="match status" value="2"/>
</dbReference>
<dbReference type="GO" id="GO:0003824">
    <property type="term" value="F:catalytic activity"/>
    <property type="evidence" value="ECO:0007669"/>
    <property type="project" value="InterPro"/>
</dbReference>
<dbReference type="Gene3D" id="2.30.38.10">
    <property type="entry name" value="Luciferase, Domain 3"/>
    <property type="match status" value="1"/>
</dbReference>
<feature type="region of interest" description="Disordered" evidence="4">
    <location>
        <begin position="1286"/>
        <end position="1305"/>
    </location>
</feature>
<dbReference type="InterPro" id="IPR000873">
    <property type="entry name" value="AMP-dep_synth/lig_dom"/>
</dbReference>
<feature type="domain" description="Carrier" evidence="5">
    <location>
        <begin position="2025"/>
        <end position="2105"/>
    </location>
</feature>
<dbReference type="InterPro" id="IPR001242">
    <property type="entry name" value="Condensation_dom"/>
</dbReference>
<dbReference type="Gene3D" id="3.40.50.980">
    <property type="match status" value="2"/>
</dbReference>
<proteinExistence type="predicted"/>
<dbReference type="FunFam" id="2.30.38.10:FF:000001">
    <property type="entry name" value="Non-ribosomal peptide synthetase PvdI"/>
    <property type="match status" value="1"/>
</dbReference>
<comment type="cofactor">
    <cofactor evidence="1">
        <name>pantetheine 4'-phosphate</name>
        <dbReference type="ChEBI" id="CHEBI:47942"/>
    </cofactor>
</comment>
<evidence type="ECO:0000313" key="7">
    <source>
        <dbReference type="Proteomes" id="UP000660611"/>
    </source>
</evidence>
<dbReference type="PROSITE" id="PS50075">
    <property type="entry name" value="CARRIER"/>
    <property type="match status" value="2"/>
</dbReference>
<dbReference type="FunFam" id="1.10.1200.10:FF:000016">
    <property type="entry name" value="Non-ribosomal peptide synthase"/>
    <property type="match status" value="1"/>
</dbReference>
<evidence type="ECO:0000256" key="3">
    <source>
        <dbReference type="ARBA" id="ARBA00022553"/>
    </source>
</evidence>
<dbReference type="FunFam" id="3.40.50.12780:FF:000012">
    <property type="entry name" value="Non-ribosomal peptide synthetase"/>
    <property type="match status" value="1"/>
</dbReference>
<dbReference type="PROSITE" id="PS00455">
    <property type="entry name" value="AMP_BINDING"/>
    <property type="match status" value="2"/>
</dbReference>
<dbReference type="Pfam" id="PF00501">
    <property type="entry name" value="AMP-binding"/>
    <property type="match status" value="2"/>
</dbReference>
<dbReference type="NCBIfam" id="TIGR01733">
    <property type="entry name" value="AA-adenyl-dom"/>
    <property type="match status" value="2"/>
</dbReference>
<protein>
    <recommendedName>
        <fullName evidence="5">Carrier domain-containing protein</fullName>
    </recommendedName>
</protein>
<dbReference type="RefSeq" id="WP_203853267.1">
    <property type="nucleotide sequence ID" value="NZ_BAAAVW010000025.1"/>
</dbReference>
<evidence type="ECO:0000256" key="1">
    <source>
        <dbReference type="ARBA" id="ARBA00001957"/>
    </source>
</evidence>